<organism evidence="7 8">
    <name type="scientific">Pararobbsia silviterrae</name>
    <dbReference type="NCBI Taxonomy" id="1792498"/>
    <lineage>
        <taxon>Bacteria</taxon>
        <taxon>Pseudomonadati</taxon>
        <taxon>Pseudomonadota</taxon>
        <taxon>Betaproteobacteria</taxon>
        <taxon>Burkholderiales</taxon>
        <taxon>Burkholderiaceae</taxon>
        <taxon>Pararobbsia</taxon>
    </lineage>
</organism>
<keyword evidence="4" id="KW-0186">Copper</keyword>
<evidence type="ECO:0000256" key="5">
    <source>
        <dbReference type="SAM" id="SignalP"/>
    </source>
</evidence>
<dbReference type="GO" id="GO:0030313">
    <property type="term" value="C:cell envelope"/>
    <property type="evidence" value="ECO:0007669"/>
    <property type="project" value="UniProtKB-SubCell"/>
</dbReference>
<evidence type="ECO:0000256" key="3">
    <source>
        <dbReference type="ARBA" id="ARBA00022729"/>
    </source>
</evidence>
<evidence type="ECO:0000313" key="7">
    <source>
        <dbReference type="EMBL" id="RKP56016.1"/>
    </source>
</evidence>
<reference evidence="7 8" key="1">
    <citation type="submission" date="2018-10" db="EMBL/GenBank/DDBJ databases">
        <title>Robbsia sp. DHC34, isolated from soil.</title>
        <authorList>
            <person name="Gao Z.-H."/>
            <person name="Qiu L.-H."/>
        </authorList>
    </citation>
    <scope>NUCLEOTIDE SEQUENCE [LARGE SCALE GENOMIC DNA]</scope>
    <source>
        <strain evidence="7 8">DHC34</strain>
    </source>
</reference>
<gene>
    <name evidence="7" type="ORF">D7S86_10625</name>
</gene>
<dbReference type="GO" id="GO:0005886">
    <property type="term" value="C:plasma membrane"/>
    <property type="evidence" value="ECO:0007669"/>
    <property type="project" value="TreeGrafter"/>
</dbReference>
<dbReference type="InterPro" id="IPR007348">
    <property type="entry name" value="CopC_dom"/>
</dbReference>
<dbReference type="InterPro" id="IPR032694">
    <property type="entry name" value="CopC/D"/>
</dbReference>
<sequence length="123" mass="12903">MWRVSARMGRVIASCGVCMMFAATASAHVFPKHQDPGAGASVSAPKEVRIQFDGPLEPAFSTLTVTDGNGKDVEAAKSAVDAAHPDVMSVALPSLTPGHYAVHWAAVAADGHRTHGDYTFEVK</sequence>
<comment type="caution">
    <text evidence="7">The sequence shown here is derived from an EMBL/GenBank/DDBJ whole genome shotgun (WGS) entry which is preliminary data.</text>
</comment>
<evidence type="ECO:0000259" key="6">
    <source>
        <dbReference type="Pfam" id="PF04234"/>
    </source>
</evidence>
<keyword evidence="3 5" id="KW-0732">Signal</keyword>
<dbReference type="SUPFAM" id="SSF81296">
    <property type="entry name" value="E set domains"/>
    <property type="match status" value="1"/>
</dbReference>
<feature type="chain" id="PRO_5019722150" evidence="5">
    <location>
        <begin position="28"/>
        <end position="123"/>
    </location>
</feature>
<evidence type="ECO:0000256" key="4">
    <source>
        <dbReference type="ARBA" id="ARBA00023008"/>
    </source>
</evidence>
<accession>A0A494Y6S2</accession>
<evidence type="ECO:0000313" key="8">
    <source>
        <dbReference type="Proteomes" id="UP000270342"/>
    </source>
</evidence>
<dbReference type="GO" id="GO:0005507">
    <property type="term" value="F:copper ion binding"/>
    <property type="evidence" value="ECO:0007669"/>
    <property type="project" value="InterPro"/>
</dbReference>
<keyword evidence="2" id="KW-0479">Metal-binding</keyword>
<proteinExistence type="predicted"/>
<evidence type="ECO:0000256" key="2">
    <source>
        <dbReference type="ARBA" id="ARBA00022723"/>
    </source>
</evidence>
<dbReference type="GO" id="GO:0046688">
    <property type="term" value="P:response to copper ion"/>
    <property type="evidence" value="ECO:0007669"/>
    <property type="project" value="InterPro"/>
</dbReference>
<feature type="signal peptide" evidence="5">
    <location>
        <begin position="1"/>
        <end position="27"/>
    </location>
</feature>
<dbReference type="AlphaFoldDB" id="A0A494Y6S2"/>
<dbReference type="EMBL" id="RBZU01000004">
    <property type="protein sequence ID" value="RKP56016.1"/>
    <property type="molecule type" value="Genomic_DNA"/>
</dbReference>
<comment type="subcellular location">
    <subcellularLocation>
        <location evidence="1">Cell envelope</location>
    </subcellularLocation>
</comment>
<dbReference type="PANTHER" id="PTHR34820:SF4">
    <property type="entry name" value="INNER MEMBRANE PROTEIN YEBZ"/>
    <property type="match status" value="1"/>
</dbReference>
<dbReference type="OrthoDB" id="9796814at2"/>
<keyword evidence="8" id="KW-1185">Reference proteome</keyword>
<dbReference type="GO" id="GO:0006825">
    <property type="term" value="P:copper ion transport"/>
    <property type="evidence" value="ECO:0007669"/>
    <property type="project" value="InterPro"/>
</dbReference>
<evidence type="ECO:0000256" key="1">
    <source>
        <dbReference type="ARBA" id="ARBA00004196"/>
    </source>
</evidence>
<name>A0A494Y6S2_9BURK</name>
<feature type="domain" description="CopC" evidence="6">
    <location>
        <begin position="30"/>
        <end position="122"/>
    </location>
</feature>
<dbReference type="InterPro" id="IPR014756">
    <property type="entry name" value="Ig_E-set"/>
</dbReference>
<dbReference type="InterPro" id="IPR014755">
    <property type="entry name" value="Cu-Rt/internalin_Ig-like"/>
</dbReference>
<protein>
    <submittedName>
        <fullName evidence="7">Copper resistance protein CopC</fullName>
    </submittedName>
</protein>
<dbReference type="GO" id="GO:0042597">
    <property type="term" value="C:periplasmic space"/>
    <property type="evidence" value="ECO:0007669"/>
    <property type="project" value="InterPro"/>
</dbReference>
<dbReference type="PANTHER" id="PTHR34820">
    <property type="entry name" value="INNER MEMBRANE PROTEIN YEBZ"/>
    <property type="match status" value="1"/>
</dbReference>
<dbReference type="Pfam" id="PF04234">
    <property type="entry name" value="CopC"/>
    <property type="match status" value="1"/>
</dbReference>
<dbReference type="Gene3D" id="2.60.40.1220">
    <property type="match status" value="1"/>
</dbReference>
<dbReference type="Proteomes" id="UP000270342">
    <property type="component" value="Unassembled WGS sequence"/>
</dbReference>